<accession>A0A8D4VSC6</accession>
<keyword evidence="3" id="KW-1185">Reference proteome</keyword>
<protein>
    <submittedName>
        <fullName evidence="2">Paraslipin</fullName>
    </submittedName>
</protein>
<dbReference type="AlphaFoldDB" id="A0A8D4VSC6"/>
<dbReference type="Pfam" id="PF01145">
    <property type="entry name" value="Band_7"/>
    <property type="match status" value="1"/>
</dbReference>
<dbReference type="EMBL" id="AP019782">
    <property type="protein sequence ID" value="BBL72862.1"/>
    <property type="molecule type" value="Genomic_DNA"/>
</dbReference>
<dbReference type="SMART" id="SM00244">
    <property type="entry name" value="PHB"/>
    <property type="match status" value="1"/>
</dbReference>
<evidence type="ECO:0000313" key="2">
    <source>
        <dbReference type="EMBL" id="BBL72862.1"/>
    </source>
</evidence>
<feature type="domain" description="Band 7" evidence="1">
    <location>
        <begin position="27"/>
        <end position="192"/>
    </location>
</feature>
<evidence type="ECO:0000259" key="1">
    <source>
        <dbReference type="SMART" id="SM00244"/>
    </source>
</evidence>
<dbReference type="InterPro" id="IPR001107">
    <property type="entry name" value="Band_7"/>
</dbReference>
<name>A0A8D4VSC6_9GAMM</name>
<dbReference type="PANTHER" id="PTHR10264">
    <property type="entry name" value="BAND 7 PROTEIN-RELATED"/>
    <property type="match status" value="1"/>
</dbReference>
<reference evidence="2" key="1">
    <citation type="submission" date="2019-06" db="EMBL/GenBank/DDBJ databases">
        <title>Complete genome sequence of Methylogaea oryzae strain JCM16910.</title>
        <authorList>
            <person name="Asakawa S."/>
        </authorList>
    </citation>
    <scope>NUCLEOTIDE SEQUENCE</scope>
    <source>
        <strain evidence="2">E10</strain>
    </source>
</reference>
<dbReference type="RefSeq" id="WP_221047801.1">
    <property type="nucleotide sequence ID" value="NZ_AP019782.1"/>
</dbReference>
<dbReference type="PANTHER" id="PTHR10264:SF19">
    <property type="entry name" value="AT06885P-RELATED"/>
    <property type="match status" value="1"/>
</dbReference>
<dbReference type="GO" id="GO:0005886">
    <property type="term" value="C:plasma membrane"/>
    <property type="evidence" value="ECO:0007669"/>
    <property type="project" value="InterPro"/>
</dbReference>
<sequence>MNDDAQLVLGVLIGLLSIPLAACVARALHVSVQEGETLLVSRFGRLTNVLTRPGWHWVPDRLLPWAQVDHVSTRRDHRIIRDIVVNDAGGTTVMVDVFLELRVTDPVKAKFSVADWERALTNVVTHDVISILGTMDLKDIVADRTELHGQLERDIAEETARWGVRIERVLLHDVRLLPELSEQMLRSVAAKLERWKADVDEEGRQRVAMIEAETTAEVASLLAEAKAQHPLAVGRAYAALRRTPHIRAAFDELYELSLLHPQRTIAFAGFADGELRAVDAAMLAIEEEGRAQH</sequence>
<dbReference type="Proteomes" id="UP000824988">
    <property type="component" value="Chromosome"/>
</dbReference>
<dbReference type="InterPro" id="IPR043202">
    <property type="entry name" value="Band-7_stomatin-like"/>
</dbReference>
<evidence type="ECO:0000313" key="3">
    <source>
        <dbReference type="Proteomes" id="UP000824988"/>
    </source>
</evidence>
<gene>
    <name evidence="2" type="ORF">MoryE10_34680</name>
</gene>
<dbReference type="KEGG" id="moz:MoryE10_34680"/>
<proteinExistence type="predicted"/>
<organism evidence="2 3">
    <name type="scientific">Methylogaea oryzae</name>
    <dbReference type="NCBI Taxonomy" id="1295382"/>
    <lineage>
        <taxon>Bacteria</taxon>
        <taxon>Pseudomonadati</taxon>
        <taxon>Pseudomonadota</taxon>
        <taxon>Gammaproteobacteria</taxon>
        <taxon>Methylococcales</taxon>
        <taxon>Methylococcaceae</taxon>
        <taxon>Methylogaea</taxon>
    </lineage>
</organism>